<organism evidence="8">
    <name type="scientific">marine metagenome</name>
    <dbReference type="NCBI Taxonomy" id="408172"/>
    <lineage>
        <taxon>unclassified sequences</taxon>
        <taxon>metagenomes</taxon>
        <taxon>ecological metagenomes</taxon>
    </lineage>
</organism>
<dbReference type="AlphaFoldDB" id="A0A381SG81"/>
<dbReference type="PANTHER" id="PTHR11904:SF9">
    <property type="entry name" value="PURINE NUCLEOSIDE PHOSPHORYLASE-RELATED"/>
    <property type="match status" value="1"/>
</dbReference>
<evidence type="ECO:0000313" key="8">
    <source>
        <dbReference type="EMBL" id="SVA01307.1"/>
    </source>
</evidence>
<evidence type="ECO:0000256" key="3">
    <source>
        <dbReference type="ARBA" id="ARBA00011886"/>
    </source>
</evidence>
<dbReference type="NCBIfam" id="TIGR01697">
    <property type="entry name" value="PNPH-PUNA-XAPA"/>
    <property type="match status" value="1"/>
</dbReference>
<evidence type="ECO:0000256" key="5">
    <source>
        <dbReference type="ARBA" id="ARBA00022679"/>
    </source>
</evidence>
<protein>
    <recommendedName>
        <fullName evidence="3">purine-nucleoside phosphorylase</fullName>
        <ecNumber evidence="3">2.4.2.1</ecNumber>
    </recommendedName>
    <alternativeName>
        <fullName evidence="6">Inosine-guanosine phosphorylase</fullName>
    </alternativeName>
</protein>
<keyword evidence="5" id="KW-0808">Transferase</keyword>
<dbReference type="PANTHER" id="PTHR11904">
    <property type="entry name" value="METHYLTHIOADENOSINE/PURINE NUCLEOSIDE PHOSPHORYLASE"/>
    <property type="match status" value="1"/>
</dbReference>
<dbReference type="PIRSF" id="PIRSF000477">
    <property type="entry name" value="PurNPase"/>
    <property type="match status" value="1"/>
</dbReference>
<dbReference type="Gene3D" id="3.40.50.1580">
    <property type="entry name" value="Nucleoside phosphorylase domain"/>
    <property type="match status" value="1"/>
</dbReference>
<dbReference type="InterPro" id="IPR000845">
    <property type="entry name" value="Nucleoside_phosphorylase_d"/>
</dbReference>
<accession>A0A381SG81</accession>
<comment type="pathway">
    <text evidence="1">Purine metabolism; purine nucleoside salvage.</text>
</comment>
<dbReference type="CDD" id="cd09009">
    <property type="entry name" value="PNP-EcPNPII_like"/>
    <property type="match status" value="1"/>
</dbReference>
<dbReference type="InterPro" id="IPR011268">
    <property type="entry name" value="Purine_phosphorylase"/>
</dbReference>
<evidence type="ECO:0000256" key="6">
    <source>
        <dbReference type="ARBA" id="ARBA00031036"/>
    </source>
</evidence>
<dbReference type="UniPathway" id="UPA00606"/>
<dbReference type="GO" id="GO:0005737">
    <property type="term" value="C:cytoplasm"/>
    <property type="evidence" value="ECO:0007669"/>
    <property type="project" value="TreeGrafter"/>
</dbReference>
<keyword evidence="4" id="KW-0328">Glycosyltransferase</keyword>
<comment type="similarity">
    <text evidence="2">Belongs to the PNP/MTAP phosphorylase family.</text>
</comment>
<reference evidence="8" key="1">
    <citation type="submission" date="2018-05" db="EMBL/GenBank/DDBJ databases">
        <authorList>
            <person name="Lanie J.A."/>
            <person name="Ng W.-L."/>
            <person name="Kazmierczak K.M."/>
            <person name="Andrzejewski T.M."/>
            <person name="Davidsen T.M."/>
            <person name="Wayne K.J."/>
            <person name="Tettelin H."/>
            <person name="Glass J.I."/>
            <person name="Rusch D."/>
            <person name="Podicherti R."/>
            <person name="Tsui H.-C.T."/>
            <person name="Winkler M.E."/>
        </authorList>
    </citation>
    <scope>NUCLEOTIDE SEQUENCE</scope>
</reference>
<dbReference type="GO" id="GO:0004731">
    <property type="term" value="F:purine-nucleoside phosphorylase activity"/>
    <property type="evidence" value="ECO:0007669"/>
    <property type="project" value="UniProtKB-EC"/>
</dbReference>
<evidence type="ECO:0000256" key="2">
    <source>
        <dbReference type="ARBA" id="ARBA00006751"/>
    </source>
</evidence>
<dbReference type="EMBL" id="UINC01002890">
    <property type="protein sequence ID" value="SVA01307.1"/>
    <property type="molecule type" value="Genomic_DNA"/>
</dbReference>
<evidence type="ECO:0000256" key="1">
    <source>
        <dbReference type="ARBA" id="ARBA00005058"/>
    </source>
</evidence>
<evidence type="ECO:0000259" key="7">
    <source>
        <dbReference type="Pfam" id="PF01048"/>
    </source>
</evidence>
<dbReference type="EC" id="2.4.2.1" evidence="3"/>
<proteinExistence type="inferred from homology"/>
<gene>
    <name evidence="8" type="ORF">METZ01_LOCUS54161</name>
</gene>
<dbReference type="GO" id="GO:0009116">
    <property type="term" value="P:nucleoside metabolic process"/>
    <property type="evidence" value="ECO:0007669"/>
    <property type="project" value="InterPro"/>
</dbReference>
<evidence type="ECO:0000256" key="4">
    <source>
        <dbReference type="ARBA" id="ARBA00022676"/>
    </source>
</evidence>
<dbReference type="Pfam" id="PF01048">
    <property type="entry name" value="PNP_UDP_1"/>
    <property type="match status" value="1"/>
</dbReference>
<feature type="domain" description="Nucleoside phosphorylase" evidence="7">
    <location>
        <begin position="16"/>
        <end position="253"/>
    </location>
</feature>
<sequence length="259" mass="28113">MAGSIRSYSGFQGKKAVILGSGLGSLPDQFENKTIIPYEKVPGYPKPSVEGHSGEFVVGTLNGEEILAAKGRFHYYEGFDFPEITLPIRLLHELGISFVIITNSAGSLRKDYHPGTLMAMNGHLDCTFIEGPELPTINKKPHFYNSEILALAKKCSLETGVQIKEGVYCWTLGPAYETPDEVKFIQNLGGDAVGMSTVPEIKMAGELGISSLGISCLTNYAAGITKNPLSHDEVIETADKVKNQFSKLVAKILIEEDTN</sequence>
<dbReference type="SUPFAM" id="SSF53167">
    <property type="entry name" value="Purine and uridine phosphorylases"/>
    <property type="match status" value="1"/>
</dbReference>
<name>A0A381SG81_9ZZZZ</name>
<dbReference type="InterPro" id="IPR035994">
    <property type="entry name" value="Nucleoside_phosphorylase_sf"/>
</dbReference>
<dbReference type="NCBIfam" id="NF006054">
    <property type="entry name" value="PRK08202.1"/>
    <property type="match status" value="1"/>
</dbReference>